<dbReference type="InterPro" id="IPR039943">
    <property type="entry name" value="ICOS"/>
</dbReference>
<name>A0A4X2KCY8_VOMUR</name>
<keyword evidence="7 12" id="KW-0472">Membrane</keyword>
<evidence type="ECO:0000256" key="10">
    <source>
        <dbReference type="ARBA" id="ARBA00023319"/>
    </source>
</evidence>
<evidence type="ECO:0000256" key="5">
    <source>
        <dbReference type="ARBA" id="ARBA00022729"/>
    </source>
</evidence>
<dbReference type="GO" id="GO:0098609">
    <property type="term" value="P:cell-cell adhesion"/>
    <property type="evidence" value="ECO:0007669"/>
    <property type="project" value="TreeGrafter"/>
</dbReference>
<protein>
    <recommendedName>
        <fullName evidence="2">Inducible T-cell costimulator</fullName>
    </recommendedName>
</protein>
<feature type="signal peptide" evidence="13">
    <location>
        <begin position="1"/>
        <end position="19"/>
    </location>
</feature>
<dbReference type="GO" id="GO:0002517">
    <property type="term" value="P:T cell tolerance induction"/>
    <property type="evidence" value="ECO:0007669"/>
    <property type="project" value="TreeGrafter"/>
</dbReference>
<evidence type="ECO:0000256" key="8">
    <source>
        <dbReference type="ARBA" id="ARBA00023157"/>
    </source>
</evidence>
<keyword evidence="6 12" id="KW-1133">Transmembrane helix</keyword>
<feature type="domain" description="Immunoglobulin V-set" evidence="14">
    <location>
        <begin position="23"/>
        <end position="135"/>
    </location>
</feature>
<dbReference type="SUPFAM" id="SSF48726">
    <property type="entry name" value="Immunoglobulin"/>
    <property type="match status" value="1"/>
</dbReference>
<feature type="transmembrane region" description="Helical" evidence="12">
    <location>
        <begin position="140"/>
        <end position="166"/>
    </location>
</feature>
<evidence type="ECO:0000256" key="1">
    <source>
        <dbReference type="ARBA" id="ARBA00004251"/>
    </source>
</evidence>
<dbReference type="Proteomes" id="UP000314987">
    <property type="component" value="Unassembled WGS sequence"/>
</dbReference>
<dbReference type="SMR" id="A0A4X2KCY8"/>
<evidence type="ECO:0000256" key="12">
    <source>
        <dbReference type="SAM" id="Phobius"/>
    </source>
</evidence>
<evidence type="ECO:0000256" key="9">
    <source>
        <dbReference type="ARBA" id="ARBA00023180"/>
    </source>
</evidence>
<gene>
    <name evidence="15" type="primary">ICOS</name>
</gene>
<keyword evidence="10" id="KW-0393">Immunoglobulin domain</keyword>
<evidence type="ECO:0000256" key="3">
    <source>
        <dbReference type="ARBA" id="ARBA00022475"/>
    </source>
</evidence>
<comment type="subunit">
    <text evidence="11">Homodimer; disulfide-linked. Interacts with ICOSLG. Interacts with PIK3R1. Interacts with TBK1; this interaction is critical for the maturation of T follicular regulatory cells.</text>
</comment>
<keyword evidence="4 12" id="KW-0812">Transmembrane</keyword>
<evidence type="ECO:0000256" key="13">
    <source>
        <dbReference type="SAM" id="SignalP"/>
    </source>
</evidence>
<keyword evidence="9" id="KW-0325">Glycoprotein</keyword>
<evidence type="ECO:0000313" key="16">
    <source>
        <dbReference type="Proteomes" id="UP000314987"/>
    </source>
</evidence>
<reference evidence="15" key="3">
    <citation type="submission" date="2025-09" db="UniProtKB">
        <authorList>
            <consortium name="Ensembl"/>
        </authorList>
    </citation>
    <scope>IDENTIFICATION</scope>
</reference>
<dbReference type="FunFam" id="2.60.40.10:FF:000874">
    <property type="entry name" value="Inducible T-cell costimulator"/>
    <property type="match status" value="1"/>
</dbReference>
<evidence type="ECO:0000256" key="2">
    <source>
        <dbReference type="ARBA" id="ARBA00019739"/>
    </source>
</evidence>
<evidence type="ECO:0000256" key="7">
    <source>
        <dbReference type="ARBA" id="ARBA00023136"/>
    </source>
</evidence>
<dbReference type="RefSeq" id="XP_027729265.1">
    <property type="nucleotide sequence ID" value="XM_027873464.1"/>
</dbReference>
<dbReference type="GeneTree" id="ENSGT00390000000801"/>
<dbReference type="GO" id="GO:0031295">
    <property type="term" value="P:T cell costimulation"/>
    <property type="evidence" value="ECO:0007669"/>
    <property type="project" value="InterPro"/>
</dbReference>
<proteinExistence type="predicted"/>
<dbReference type="OMA" id="QDKEDCF"/>
<dbReference type="PANTHER" id="PTHR20904:SF0">
    <property type="entry name" value="INDUCIBLE T-CELL COSTIMULATOR"/>
    <property type="match status" value="1"/>
</dbReference>
<feature type="chain" id="PRO_5021199507" description="Inducible T-cell costimulator" evidence="13">
    <location>
        <begin position="20"/>
        <end position="203"/>
    </location>
</feature>
<evidence type="ECO:0000256" key="11">
    <source>
        <dbReference type="ARBA" id="ARBA00049688"/>
    </source>
</evidence>
<reference evidence="16" key="1">
    <citation type="submission" date="2018-12" db="EMBL/GenBank/DDBJ databases">
        <authorList>
            <person name="Yazar S."/>
        </authorList>
    </citation>
    <scope>NUCLEOTIDE SEQUENCE [LARGE SCALE GENOMIC DNA]</scope>
</reference>
<dbReference type="Ensembl" id="ENSVURT00010007947.1">
    <property type="protein sequence ID" value="ENSVURP00010007035.1"/>
    <property type="gene ID" value="ENSVURG00010005458.1"/>
</dbReference>
<evidence type="ECO:0000256" key="6">
    <source>
        <dbReference type="ARBA" id="ARBA00022989"/>
    </source>
</evidence>
<sequence>MKIDILLFVLLGLQAKILAENFNESAQLKLIEYRNRGLKLTCHYPEDARDFKMQLLNGTGKQKICELKKDNQGVQTTNDLVSCKPELSKTSVIFFLSDLNSTHTGHYFCSLHITFPPPYQNSTSNGVYVHIYESKSCFPLVLWLSIGIAFLLCFTGIFVGTFSYCVRKKMSQSQSSLHETNSEYMPMAAVTAAKNPGFKGMST</sequence>
<dbReference type="GeneID" id="114051263"/>
<dbReference type="STRING" id="29139.ENSVURP00010007035"/>
<dbReference type="PANTHER" id="PTHR20904">
    <property type="entry name" value="INDUCIBLE T-CELL COSTIMULATOR ICOS"/>
    <property type="match status" value="1"/>
</dbReference>
<keyword evidence="5 13" id="KW-0732">Signal</keyword>
<keyword evidence="8" id="KW-1015">Disulfide bond</keyword>
<dbReference type="InterPro" id="IPR013106">
    <property type="entry name" value="Ig_V-set"/>
</dbReference>
<dbReference type="InterPro" id="IPR036179">
    <property type="entry name" value="Ig-like_dom_sf"/>
</dbReference>
<dbReference type="Pfam" id="PF15910">
    <property type="entry name" value="V-set_2"/>
    <property type="match status" value="1"/>
</dbReference>
<keyword evidence="3" id="KW-1003">Cell membrane</keyword>
<dbReference type="OrthoDB" id="9403189at2759"/>
<reference evidence="15" key="2">
    <citation type="submission" date="2025-08" db="UniProtKB">
        <authorList>
            <consortium name="Ensembl"/>
        </authorList>
    </citation>
    <scope>IDENTIFICATION</scope>
</reference>
<evidence type="ECO:0000313" key="15">
    <source>
        <dbReference type="Ensembl" id="ENSVURP00010007035.1"/>
    </source>
</evidence>
<dbReference type="AlphaFoldDB" id="A0A4X2KCY8"/>
<comment type="subcellular location">
    <subcellularLocation>
        <location evidence="1">Cell membrane</location>
        <topology evidence="1">Single-pass type I membrane protein</topology>
    </subcellularLocation>
</comment>
<evidence type="ECO:0000256" key="4">
    <source>
        <dbReference type="ARBA" id="ARBA00022692"/>
    </source>
</evidence>
<dbReference type="Gene3D" id="2.60.40.10">
    <property type="entry name" value="Immunoglobulins"/>
    <property type="match status" value="1"/>
</dbReference>
<evidence type="ECO:0000259" key="14">
    <source>
        <dbReference type="Pfam" id="PF15910"/>
    </source>
</evidence>
<dbReference type="CTD" id="29851"/>
<keyword evidence="16" id="KW-1185">Reference proteome</keyword>
<organism evidence="15 16">
    <name type="scientific">Vombatus ursinus</name>
    <name type="common">Common wombat</name>
    <dbReference type="NCBI Taxonomy" id="29139"/>
    <lineage>
        <taxon>Eukaryota</taxon>
        <taxon>Metazoa</taxon>
        <taxon>Chordata</taxon>
        <taxon>Craniata</taxon>
        <taxon>Vertebrata</taxon>
        <taxon>Euteleostomi</taxon>
        <taxon>Mammalia</taxon>
        <taxon>Metatheria</taxon>
        <taxon>Diprotodontia</taxon>
        <taxon>Vombatidae</taxon>
        <taxon>Vombatus</taxon>
    </lineage>
</organism>
<dbReference type="InterPro" id="IPR013783">
    <property type="entry name" value="Ig-like_fold"/>
</dbReference>
<dbReference type="GO" id="GO:0005886">
    <property type="term" value="C:plasma membrane"/>
    <property type="evidence" value="ECO:0007669"/>
    <property type="project" value="UniProtKB-SubCell"/>
</dbReference>
<accession>A0A4X2KCY8</accession>